<dbReference type="InterPro" id="IPR006439">
    <property type="entry name" value="HAD-SF_hydro_IA"/>
</dbReference>
<dbReference type="PANTHER" id="PTHR43316:SF3">
    <property type="entry name" value="HALOACID DEHALOGENASE, TYPE II (AFU_ORTHOLOGUE AFUA_2G07750)-RELATED"/>
    <property type="match status" value="1"/>
</dbReference>
<dbReference type="InterPro" id="IPR023198">
    <property type="entry name" value="PGP-like_dom2"/>
</dbReference>
<dbReference type="InterPro" id="IPR036412">
    <property type="entry name" value="HAD-like_sf"/>
</dbReference>
<protein>
    <submittedName>
        <fullName evidence="2">Unannotated protein</fullName>
    </submittedName>
</protein>
<dbReference type="SFLD" id="SFLDG01129">
    <property type="entry name" value="C1.5:_HAD__Beta-PGM__Phosphata"/>
    <property type="match status" value="1"/>
</dbReference>
<proteinExistence type="predicted"/>
<dbReference type="InterPro" id="IPR023214">
    <property type="entry name" value="HAD_sf"/>
</dbReference>
<dbReference type="Gene3D" id="3.40.50.1000">
    <property type="entry name" value="HAD superfamily/HAD-like"/>
    <property type="match status" value="1"/>
</dbReference>
<dbReference type="PRINTS" id="PR00413">
    <property type="entry name" value="HADHALOGNASE"/>
</dbReference>
<dbReference type="SUPFAM" id="SSF56784">
    <property type="entry name" value="HAD-like"/>
    <property type="match status" value="1"/>
</dbReference>
<accession>A0A6J7FTQ6</accession>
<evidence type="ECO:0000256" key="1">
    <source>
        <dbReference type="ARBA" id="ARBA00022801"/>
    </source>
</evidence>
<dbReference type="NCBIfam" id="TIGR01493">
    <property type="entry name" value="HAD-SF-IA-v2"/>
    <property type="match status" value="1"/>
</dbReference>
<sequence>MRPTWVLFDLNGTLTDPSALGAPWGRPDLGVRILGDAVRGGMTDALTGGDRPFREHVRAAATVVAAQEGLDPDGVDAAMEAAAGLPAWPDARGALEALRGGGYRLAVLTNSGAEAGRATLEAAGLLDLFESVFGVDAVGTFKPDRRTYEHAVSGLDAAPGDVLLVAAHGWDVAGARAAGLGAAWIARGEVVLPPTTPEPDLTAPDLDGLAARLLAR</sequence>
<dbReference type="Gene3D" id="1.10.150.240">
    <property type="entry name" value="Putative phosphatase, domain 2"/>
    <property type="match status" value="1"/>
</dbReference>
<gene>
    <name evidence="2" type="ORF">UFOPK3564_00454</name>
</gene>
<organism evidence="2">
    <name type="scientific">freshwater metagenome</name>
    <dbReference type="NCBI Taxonomy" id="449393"/>
    <lineage>
        <taxon>unclassified sequences</taxon>
        <taxon>metagenomes</taxon>
        <taxon>ecological metagenomes</taxon>
    </lineage>
</organism>
<dbReference type="EMBL" id="CAFBMK010000015">
    <property type="protein sequence ID" value="CAB4898847.1"/>
    <property type="molecule type" value="Genomic_DNA"/>
</dbReference>
<name>A0A6J7FTQ6_9ZZZZ</name>
<reference evidence="2" key="1">
    <citation type="submission" date="2020-05" db="EMBL/GenBank/DDBJ databases">
        <authorList>
            <person name="Chiriac C."/>
            <person name="Salcher M."/>
            <person name="Ghai R."/>
            <person name="Kavagutti S V."/>
        </authorList>
    </citation>
    <scope>NUCLEOTIDE SEQUENCE</scope>
</reference>
<dbReference type="PANTHER" id="PTHR43316">
    <property type="entry name" value="HYDROLASE, HALOACID DELAHOGENASE-RELATED"/>
    <property type="match status" value="1"/>
</dbReference>
<dbReference type="GO" id="GO:0016787">
    <property type="term" value="F:hydrolase activity"/>
    <property type="evidence" value="ECO:0007669"/>
    <property type="project" value="UniProtKB-KW"/>
</dbReference>
<keyword evidence="1" id="KW-0378">Hydrolase</keyword>
<dbReference type="SFLD" id="SFLDS00003">
    <property type="entry name" value="Haloacid_Dehalogenase"/>
    <property type="match status" value="1"/>
</dbReference>
<dbReference type="AlphaFoldDB" id="A0A6J7FTQ6"/>
<dbReference type="Pfam" id="PF00702">
    <property type="entry name" value="Hydrolase"/>
    <property type="match status" value="1"/>
</dbReference>
<evidence type="ECO:0000313" key="2">
    <source>
        <dbReference type="EMBL" id="CAB4898847.1"/>
    </source>
</evidence>
<dbReference type="InterPro" id="IPR051540">
    <property type="entry name" value="S-2-haloacid_dehalogenase"/>
</dbReference>